<dbReference type="Proteomes" id="UP000059680">
    <property type="component" value="Chromosome 12"/>
</dbReference>
<keyword evidence="3" id="KW-1185">Reference proteome</keyword>
<dbReference type="PaxDb" id="39947-A0A0P0Y8S9"/>
<dbReference type="InParanoid" id="A0A0P0Y8S9"/>
<dbReference type="PANTHER" id="PTHR33889">
    <property type="entry name" value="OS04G0681850 PROTEIN"/>
    <property type="match status" value="1"/>
</dbReference>
<dbReference type="EMBL" id="AP014968">
    <property type="protein sequence ID" value="BAT16621.1"/>
    <property type="molecule type" value="Genomic_DNA"/>
</dbReference>
<reference evidence="3" key="1">
    <citation type="journal article" date="2005" name="Nature">
        <title>The map-based sequence of the rice genome.</title>
        <authorList>
            <consortium name="International rice genome sequencing project (IRGSP)"/>
            <person name="Matsumoto T."/>
            <person name="Wu J."/>
            <person name="Kanamori H."/>
            <person name="Katayose Y."/>
            <person name="Fujisawa M."/>
            <person name="Namiki N."/>
            <person name="Mizuno H."/>
            <person name="Yamamoto K."/>
            <person name="Antonio B.A."/>
            <person name="Baba T."/>
            <person name="Sakata K."/>
            <person name="Nagamura Y."/>
            <person name="Aoki H."/>
            <person name="Arikawa K."/>
            <person name="Arita K."/>
            <person name="Bito T."/>
            <person name="Chiden Y."/>
            <person name="Fujitsuka N."/>
            <person name="Fukunaka R."/>
            <person name="Hamada M."/>
            <person name="Harada C."/>
            <person name="Hayashi A."/>
            <person name="Hijishita S."/>
            <person name="Honda M."/>
            <person name="Hosokawa S."/>
            <person name="Ichikawa Y."/>
            <person name="Idonuma A."/>
            <person name="Iijima M."/>
            <person name="Ikeda M."/>
            <person name="Ikeno M."/>
            <person name="Ito K."/>
            <person name="Ito S."/>
            <person name="Ito T."/>
            <person name="Ito Y."/>
            <person name="Ito Y."/>
            <person name="Iwabuchi A."/>
            <person name="Kamiya K."/>
            <person name="Karasawa W."/>
            <person name="Kurita K."/>
            <person name="Katagiri S."/>
            <person name="Kikuta A."/>
            <person name="Kobayashi H."/>
            <person name="Kobayashi N."/>
            <person name="Machita K."/>
            <person name="Maehara T."/>
            <person name="Masukawa M."/>
            <person name="Mizubayashi T."/>
            <person name="Mukai Y."/>
            <person name="Nagasaki H."/>
            <person name="Nagata Y."/>
            <person name="Naito S."/>
            <person name="Nakashima M."/>
            <person name="Nakama Y."/>
            <person name="Nakamichi Y."/>
            <person name="Nakamura M."/>
            <person name="Meguro A."/>
            <person name="Negishi M."/>
            <person name="Ohta I."/>
            <person name="Ohta T."/>
            <person name="Okamoto M."/>
            <person name="Ono N."/>
            <person name="Saji S."/>
            <person name="Sakaguchi M."/>
            <person name="Sakai K."/>
            <person name="Shibata M."/>
            <person name="Shimokawa T."/>
            <person name="Song J."/>
            <person name="Takazaki Y."/>
            <person name="Terasawa K."/>
            <person name="Tsugane M."/>
            <person name="Tsuji K."/>
            <person name="Ueda S."/>
            <person name="Waki K."/>
            <person name="Yamagata H."/>
            <person name="Yamamoto M."/>
            <person name="Yamamoto S."/>
            <person name="Yamane H."/>
            <person name="Yoshiki S."/>
            <person name="Yoshihara R."/>
            <person name="Yukawa K."/>
            <person name="Zhong H."/>
            <person name="Yano M."/>
            <person name="Yuan Q."/>
            <person name="Ouyang S."/>
            <person name="Liu J."/>
            <person name="Jones K.M."/>
            <person name="Gansberger K."/>
            <person name="Moffat K."/>
            <person name="Hill J."/>
            <person name="Bera J."/>
            <person name="Fadrosh D."/>
            <person name="Jin S."/>
            <person name="Johri S."/>
            <person name="Kim M."/>
            <person name="Overton L."/>
            <person name="Reardon M."/>
            <person name="Tsitrin T."/>
            <person name="Vuong H."/>
            <person name="Weaver B."/>
            <person name="Ciecko A."/>
            <person name="Tallon L."/>
            <person name="Jackson J."/>
            <person name="Pai G."/>
            <person name="Aken S.V."/>
            <person name="Utterback T."/>
            <person name="Reidmuller S."/>
            <person name="Feldblyum T."/>
            <person name="Hsiao J."/>
            <person name="Zismann V."/>
            <person name="Iobst S."/>
            <person name="de Vazeille A.R."/>
            <person name="Buell C.R."/>
            <person name="Ying K."/>
            <person name="Li Y."/>
            <person name="Lu T."/>
            <person name="Huang Y."/>
            <person name="Zhao Q."/>
            <person name="Feng Q."/>
            <person name="Zhang L."/>
            <person name="Zhu J."/>
            <person name="Weng Q."/>
            <person name="Mu J."/>
            <person name="Lu Y."/>
            <person name="Fan D."/>
            <person name="Liu Y."/>
            <person name="Guan J."/>
            <person name="Zhang Y."/>
            <person name="Yu S."/>
            <person name="Liu X."/>
            <person name="Zhang Y."/>
            <person name="Hong G."/>
            <person name="Han B."/>
            <person name="Choisne N."/>
            <person name="Demange N."/>
            <person name="Orjeda G."/>
            <person name="Samain S."/>
            <person name="Cattolico L."/>
            <person name="Pelletier E."/>
            <person name="Couloux A."/>
            <person name="Segurens B."/>
            <person name="Wincker P."/>
            <person name="D'Hont A."/>
            <person name="Scarpelli C."/>
            <person name="Weissenbach J."/>
            <person name="Salanoubat M."/>
            <person name="Quetier F."/>
            <person name="Yu Y."/>
            <person name="Kim H.R."/>
            <person name="Rambo T."/>
            <person name="Currie J."/>
            <person name="Collura K."/>
            <person name="Luo M."/>
            <person name="Yang T."/>
            <person name="Ammiraju J.S.S."/>
            <person name="Engler F."/>
            <person name="Soderlund C."/>
            <person name="Wing R.A."/>
            <person name="Palmer L.E."/>
            <person name="de la Bastide M."/>
            <person name="Spiegel L."/>
            <person name="Nascimento L."/>
            <person name="Zutavern T."/>
            <person name="O'Shaughnessy A."/>
            <person name="Dike S."/>
            <person name="Dedhia N."/>
            <person name="Preston R."/>
            <person name="Balija V."/>
            <person name="McCombie W.R."/>
            <person name="Chow T."/>
            <person name="Chen H."/>
            <person name="Chung M."/>
            <person name="Chen C."/>
            <person name="Shaw J."/>
            <person name="Wu H."/>
            <person name="Hsiao K."/>
            <person name="Chao Y."/>
            <person name="Chu M."/>
            <person name="Cheng C."/>
            <person name="Hour A."/>
            <person name="Lee P."/>
            <person name="Lin S."/>
            <person name="Lin Y."/>
            <person name="Liou J."/>
            <person name="Liu S."/>
            <person name="Hsing Y."/>
            <person name="Raghuvanshi S."/>
            <person name="Mohanty A."/>
            <person name="Bharti A.K."/>
            <person name="Gaur A."/>
            <person name="Gupta V."/>
            <person name="Kumar D."/>
            <person name="Ravi V."/>
            <person name="Vij S."/>
            <person name="Kapur A."/>
            <person name="Khurana P."/>
            <person name="Khurana P."/>
            <person name="Khurana J.P."/>
            <person name="Tyagi A.K."/>
            <person name="Gaikwad K."/>
            <person name="Singh A."/>
            <person name="Dalal V."/>
            <person name="Srivastava S."/>
            <person name="Dixit A."/>
            <person name="Pal A.K."/>
            <person name="Ghazi I.A."/>
            <person name="Yadav M."/>
            <person name="Pandit A."/>
            <person name="Bhargava A."/>
            <person name="Sureshbabu K."/>
            <person name="Batra K."/>
            <person name="Sharma T.R."/>
            <person name="Mohapatra T."/>
            <person name="Singh N.K."/>
            <person name="Messing J."/>
            <person name="Nelson A.B."/>
            <person name="Fuks G."/>
            <person name="Kavchok S."/>
            <person name="Keizer G."/>
            <person name="Linton E."/>
            <person name="Llaca V."/>
            <person name="Song R."/>
            <person name="Tanyolac B."/>
            <person name="Young S."/>
            <person name="Ho-Il K."/>
            <person name="Hahn J.H."/>
            <person name="Sangsakoo G."/>
            <person name="Vanavichit A."/>
            <person name="de Mattos Luiz.A.T."/>
            <person name="Zimmer P.D."/>
            <person name="Malone G."/>
            <person name="Dellagostin O."/>
            <person name="de Oliveira A.C."/>
            <person name="Bevan M."/>
            <person name="Bancroft I."/>
            <person name="Minx P."/>
            <person name="Cordum H."/>
            <person name="Wilson R."/>
            <person name="Cheng Z."/>
            <person name="Jin W."/>
            <person name="Jiang J."/>
            <person name="Leong S.A."/>
            <person name="Iwama H."/>
            <person name="Gojobori T."/>
            <person name="Itoh T."/>
            <person name="Niimura Y."/>
            <person name="Fujii Y."/>
            <person name="Habara T."/>
            <person name="Sakai H."/>
            <person name="Sato Y."/>
            <person name="Wilson G."/>
            <person name="Kumar K."/>
            <person name="McCouch S."/>
            <person name="Juretic N."/>
            <person name="Hoen D."/>
            <person name="Wright S."/>
            <person name="Bruskiewich R."/>
            <person name="Bureau T."/>
            <person name="Miyao A."/>
            <person name="Hirochika H."/>
            <person name="Nishikawa T."/>
            <person name="Kadowaki K."/>
            <person name="Sugiura M."/>
            <person name="Burr B."/>
            <person name="Sasaki T."/>
        </authorList>
    </citation>
    <scope>NUCLEOTIDE SEQUENCE [LARGE SCALE GENOMIC DNA]</scope>
    <source>
        <strain evidence="3">cv. Nipponbare</strain>
    </source>
</reference>
<dbReference type="AlphaFoldDB" id="A0A0P0Y8S9"/>
<evidence type="ECO:0000259" key="1">
    <source>
        <dbReference type="Pfam" id="PF24964"/>
    </source>
</evidence>
<reference evidence="2 3" key="3">
    <citation type="journal article" date="2013" name="Rice">
        <title>Improvement of the Oryza sativa Nipponbare reference genome using next generation sequence and optical map data.</title>
        <authorList>
            <person name="Kawahara Y."/>
            <person name="de la Bastide M."/>
            <person name="Hamilton J.P."/>
            <person name="Kanamori H."/>
            <person name="McCombie W.R."/>
            <person name="Ouyang S."/>
            <person name="Schwartz D.C."/>
            <person name="Tanaka T."/>
            <person name="Wu J."/>
            <person name="Zhou S."/>
            <person name="Childs K.L."/>
            <person name="Davidson R.M."/>
            <person name="Lin H."/>
            <person name="Quesada-Ocampo L."/>
            <person name="Vaillancourt B."/>
            <person name="Sakai H."/>
            <person name="Lee S.S."/>
            <person name="Kim J."/>
            <person name="Numa H."/>
            <person name="Itoh T."/>
            <person name="Buell C.R."/>
            <person name="Matsumoto T."/>
        </authorList>
    </citation>
    <scope>NUCLEOTIDE SEQUENCE [LARGE SCALE GENOMIC DNA]</scope>
    <source>
        <strain evidence="3">cv. Nipponbare</strain>
    </source>
</reference>
<feature type="domain" description="DUF7769" evidence="1">
    <location>
        <begin position="98"/>
        <end position="149"/>
    </location>
</feature>
<evidence type="ECO:0000313" key="3">
    <source>
        <dbReference type="Proteomes" id="UP000059680"/>
    </source>
</evidence>
<evidence type="ECO:0000313" key="2">
    <source>
        <dbReference type="EMBL" id="BAT16621.1"/>
    </source>
</evidence>
<dbReference type="InterPro" id="IPR056671">
    <property type="entry name" value="DUF7769"/>
</dbReference>
<sequence length="207" mass="22886">MALDLNKPVDEGDEQALPDLNDEIAEVEIHLGQEEDQLGGDVQGGDKHVFPFDLNIDAPGHQGEMNPDNGDAMDQVLQLYGGHIHNAFPFDINSDALKEHLQMQAALVGKTTNGILRKKATTEVAEMFNVKRARVQDFWRRAKQCRAQGIPIDVSSRKKKNSGHKKNEINLSDIANVPLQLRGTLRSFASAAGVPKSTLHRMLKKGY</sequence>
<accession>A0A0P0Y8S9</accession>
<reference evidence="2 3" key="2">
    <citation type="journal article" date="2013" name="Plant Cell Physiol.">
        <title>Rice Annotation Project Database (RAP-DB): an integrative and interactive database for rice genomics.</title>
        <authorList>
            <person name="Sakai H."/>
            <person name="Lee S.S."/>
            <person name="Tanaka T."/>
            <person name="Numa H."/>
            <person name="Kim J."/>
            <person name="Kawahara Y."/>
            <person name="Wakimoto H."/>
            <person name="Yang C.C."/>
            <person name="Iwamoto M."/>
            <person name="Abe T."/>
            <person name="Yamada Y."/>
            <person name="Muto A."/>
            <person name="Inokuchi H."/>
            <person name="Ikemura T."/>
            <person name="Matsumoto T."/>
            <person name="Sasaki T."/>
            <person name="Itoh T."/>
        </authorList>
    </citation>
    <scope>NUCLEOTIDE SEQUENCE [LARGE SCALE GENOMIC DNA]</scope>
    <source>
        <strain evidence="3">cv. Nipponbare</strain>
    </source>
</reference>
<name>A0A0P0Y8S9_ORYSJ</name>
<proteinExistence type="predicted"/>
<protein>
    <submittedName>
        <fullName evidence="2">Os12g0266700 protein</fullName>
    </submittedName>
</protein>
<gene>
    <name evidence="2" type="ordered locus">Os12g0266700</name>
    <name evidence="2" type="ORF">OSNPB_120266700</name>
</gene>
<dbReference type="Pfam" id="PF24964">
    <property type="entry name" value="DUF7769"/>
    <property type="match status" value="1"/>
</dbReference>
<dbReference type="PANTHER" id="PTHR33889:SF1">
    <property type="entry name" value="OS03G0834800 PROTEIN"/>
    <property type="match status" value="1"/>
</dbReference>
<organism evidence="2 3">
    <name type="scientific">Oryza sativa subsp. japonica</name>
    <name type="common">Rice</name>
    <dbReference type="NCBI Taxonomy" id="39947"/>
    <lineage>
        <taxon>Eukaryota</taxon>
        <taxon>Viridiplantae</taxon>
        <taxon>Streptophyta</taxon>
        <taxon>Embryophyta</taxon>
        <taxon>Tracheophyta</taxon>
        <taxon>Spermatophyta</taxon>
        <taxon>Magnoliopsida</taxon>
        <taxon>Liliopsida</taxon>
        <taxon>Poales</taxon>
        <taxon>Poaceae</taxon>
        <taxon>BOP clade</taxon>
        <taxon>Oryzoideae</taxon>
        <taxon>Oryzeae</taxon>
        <taxon>Oryzinae</taxon>
        <taxon>Oryza</taxon>
        <taxon>Oryza sativa</taxon>
    </lineage>
</organism>